<evidence type="ECO:0000256" key="1">
    <source>
        <dbReference type="ARBA" id="ARBA00022801"/>
    </source>
</evidence>
<dbReference type="Proteomes" id="UP000196710">
    <property type="component" value="Chromosome"/>
</dbReference>
<gene>
    <name evidence="4" type="ORF">ADH66_18660</name>
</gene>
<keyword evidence="2" id="KW-0472">Membrane</keyword>
<accession>A0ABM6LAS5</accession>
<dbReference type="PANTHER" id="PTHR43156">
    <property type="entry name" value="STAGE II SPORULATION PROTEIN E-RELATED"/>
    <property type="match status" value="1"/>
</dbReference>
<dbReference type="SUPFAM" id="SSF81606">
    <property type="entry name" value="PP2C-like"/>
    <property type="match status" value="1"/>
</dbReference>
<dbReference type="InterPro" id="IPR045768">
    <property type="entry name" value="SpoIIE_N"/>
</dbReference>
<keyword evidence="2" id="KW-1133">Transmembrane helix</keyword>
<dbReference type="EMBL" id="CP021422">
    <property type="protein sequence ID" value="ASB42492.1"/>
    <property type="molecule type" value="Genomic_DNA"/>
</dbReference>
<dbReference type="Gene3D" id="3.60.40.10">
    <property type="entry name" value="PPM-type phosphatase domain"/>
    <property type="match status" value="1"/>
</dbReference>
<dbReference type="Pfam" id="PF19732">
    <property type="entry name" value="SpoIIE_N"/>
    <property type="match status" value="2"/>
</dbReference>
<protein>
    <recommendedName>
        <fullName evidence="3">PPM-type phosphatase domain-containing protein</fullName>
    </recommendedName>
</protein>
<dbReference type="Pfam" id="PF07228">
    <property type="entry name" value="SpoIIE"/>
    <property type="match status" value="1"/>
</dbReference>
<feature type="transmembrane region" description="Helical" evidence="2">
    <location>
        <begin position="55"/>
        <end position="81"/>
    </location>
</feature>
<feature type="transmembrane region" description="Helical" evidence="2">
    <location>
        <begin position="117"/>
        <end position="136"/>
    </location>
</feature>
<evidence type="ECO:0000313" key="5">
    <source>
        <dbReference type="Proteomes" id="UP000196710"/>
    </source>
</evidence>
<keyword evidence="5" id="KW-1185">Reference proteome</keyword>
<sequence>MRCKMMERVKVREWIDALLEQLHTENARRALTAMGSFLAGMVCSRGLMFGKYAPFGVAVVAAAPRGGLWAGAIGAFLGYLIPSPVYVPARYAAALVAVTAIRWALSELKSINTHPLFAPAAAFLPLLLTGMTMVFLNGSISYTAALYVAESFLGAGSAYFLRRSVNLLTGLGADGQERSWARAAVFDAGDMAAVSVSAGILLLAFSDVNIMGVSVGRILMVLLVLCCARAGGISGGAVAGVAAGAIQGLATAGLSYLSGAYGLGGLMAGVFAPMGAVAAAVAFIISHGVASLQVGSGGSQIFTGSIEVAVATVAYMLIPKSRRIGELFGMRADSLSGGALRGNIVMRLRYAAQALLSVSDSVDEISKKLSVICAPNLQGVYNKSTETICAGCGMSGVCWRKYKDETLDNFAQLYKPLKEKERLETCDFTKEFAGRCCRAGEMRDEINKNYGRYLMKEAAELRAAQVREVVEGHFRTTAGILEEMAGEFSMYQRFDEESAGRVAGILRESGVTPLEVCCRVDKYGRMTVEAEISRERQKRLNRASFTREVSEACGRAFAPPCVSSAEDRCRIQMCQRPQLQIGRGFSQYCAGGGAFCGDSTNVFFDGCGRLIAVLSDGMGTGGRAAVDGAMTSAMAESLLKAGIGFDSMLQTVNSALIAKSGDESLATMDVACIDLFSGKAEFLKAGAACTVLRRGRRSELIEASSVPVGIMPGVEFATAEREVNVGDIVVMVSDGVVAAGSEWLVDLVVAWDEEENPNMLAQNITDEARKRRSDGHEDDVTALVLVVQ</sequence>
<feature type="transmembrane region" description="Helical" evidence="2">
    <location>
        <begin position="183"/>
        <end position="206"/>
    </location>
</feature>
<reference evidence="5" key="1">
    <citation type="submission" date="2017-05" db="EMBL/GenBank/DDBJ databases">
        <title>Improved OligoMM genomes.</title>
        <authorList>
            <person name="Garzetti D."/>
        </authorList>
    </citation>
    <scope>NUCLEOTIDE SEQUENCE [LARGE SCALE GENOMIC DNA]</scope>
    <source>
        <strain evidence="5">KB18</strain>
    </source>
</reference>
<evidence type="ECO:0000256" key="2">
    <source>
        <dbReference type="SAM" id="Phobius"/>
    </source>
</evidence>
<dbReference type="PANTHER" id="PTHR43156:SF2">
    <property type="entry name" value="STAGE II SPORULATION PROTEIN E"/>
    <property type="match status" value="1"/>
</dbReference>
<keyword evidence="1" id="KW-0378">Hydrolase</keyword>
<dbReference type="InterPro" id="IPR001932">
    <property type="entry name" value="PPM-type_phosphatase-like_dom"/>
</dbReference>
<feature type="transmembrane region" description="Helical" evidence="2">
    <location>
        <begin position="142"/>
        <end position="162"/>
    </location>
</feature>
<feature type="domain" description="PPM-type phosphatase" evidence="3">
    <location>
        <begin position="580"/>
        <end position="787"/>
    </location>
</feature>
<name>A0ABM6LAS5_9FIRM</name>
<evidence type="ECO:0000259" key="3">
    <source>
        <dbReference type="SMART" id="SM00331"/>
    </source>
</evidence>
<proteinExistence type="predicted"/>
<dbReference type="SMART" id="SM00331">
    <property type="entry name" value="PP2C_SIG"/>
    <property type="match status" value="1"/>
</dbReference>
<feature type="transmembrane region" description="Helical" evidence="2">
    <location>
        <begin position="258"/>
        <end position="285"/>
    </location>
</feature>
<dbReference type="InterPro" id="IPR036457">
    <property type="entry name" value="PPM-type-like_dom_sf"/>
</dbReference>
<evidence type="ECO:0000313" key="4">
    <source>
        <dbReference type="EMBL" id="ASB42492.1"/>
    </source>
</evidence>
<organism evidence="4 5">
    <name type="scientific">Acutalibacter muris</name>
    <dbReference type="NCBI Taxonomy" id="1796620"/>
    <lineage>
        <taxon>Bacteria</taxon>
        <taxon>Bacillati</taxon>
        <taxon>Bacillota</taxon>
        <taxon>Clostridia</taxon>
        <taxon>Eubacteriales</taxon>
        <taxon>Acutalibacteraceae</taxon>
        <taxon>Acutalibacter</taxon>
    </lineage>
</organism>
<keyword evidence="2" id="KW-0812">Transmembrane</keyword>
<feature type="transmembrane region" description="Helical" evidence="2">
    <location>
        <begin position="87"/>
        <end position="105"/>
    </location>
</feature>
<feature type="transmembrane region" description="Helical" evidence="2">
    <location>
        <begin position="297"/>
        <end position="318"/>
    </location>
</feature>
<feature type="transmembrane region" description="Helical" evidence="2">
    <location>
        <begin position="218"/>
        <end position="246"/>
    </location>
</feature>
<dbReference type="InterPro" id="IPR052016">
    <property type="entry name" value="Bact_Sigma-Reg"/>
</dbReference>